<name>A0ABW7DNZ1_9FIRM</name>
<keyword evidence="2" id="KW-1185">Reference proteome</keyword>
<protein>
    <submittedName>
        <fullName evidence="1">Uncharacterized protein</fullName>
    </submittedName>
</protein>
<dbReference type="EMBL" id="JBIEKR010000006">
    <property type="protein sequence ID" value="MFG6273082.1"/>
    <property type="molecule type" value="Genomic_DNA"/>
</dbReference>
<organism evidence="1 2">
    <name type="scientific">Megasphaera hexanoica</name>
    <dbReference type="NCBI Taxonomy" id="1675036"/>
    <lineage>
        <taxon>Bacteria</taxon>
        <taxon>Bacillati</taxon>
        <taxon>Bacillota</taxon>
        <taxon>Negativicutes</taxon>
        <taxon>Veillonellales</taxon>
        <taxon>Veillonellaceae</taxon>
        <taxon>Megasphaera</taxon>
    </lineage>
</organism>
<gene>
    <name evidence="1" type="ORF">ACGTZG_07755</name>
</gene>
<comment type="caution">
    <text evidence="1">The sequence shown here is derived from an EMBL/GenBank/DDBJ whole genome shotgun (WGS) entry which is preliminary data.</text>
</comment>
<reference evidence="1 2" key="1">
    <citation type="submission" date="2024-10" db="EMBL/GenBank/DDBJ databases">
        <authorList>
            <person name="Sang B.-I."/>
            <person name="Prabhaharan D."/>
        </authorList>
    </citation>
    <scope>NUCLEOTIDE SEQUENCE [LARGE SCALE GENOMIC DNA]</scope>
    <source>
        <strain evidence="1 2">MH</strain>
    </source>
</reference>
<dbReference type="Proteomes" id="UP001605989">
    <property type="component" value="Unassembled WGS sequence"/>
</dbReference>
<evidence type="ECO:0000313" key="2">
    <source>
        <dbReference type="Proteomes" id="UP001605989"/>
    </source>
</evidence>
<accession>A0ABW7DNZ1</accession>
<evidence type="ECO:0000313" key="1">
    <source>
        <dbReference type="EMBL" id="MFG6273082.1"/>
    </source>
</evidence>
<dbReference type="RefSeq" id="WP_113856112.1">
    <property type="nucleotide sequence ID" value="NZ_CP011940.1"/>
</dbReference>
<sequence>MKTTAVEKISGTKEFRKIGNRAESTRFFGPEYELASCTRQEAEKLYNSGDIFFWSETEEDIYPDGWNCSFIWGTERAETIVLYDPFDGSRTVYTAKPFGEETSRAVRFWKEA</sequence>
<proteinExistence type="predicted"/>